<reference evidence="10 11" key="1">
    <citation type="submission" date="2006-10" db="EMBL/GenBank/DDBJ databases">
        <title>The Genome Sequence of Batrachochytrium dendrobatidis JEL423.</title>
        <authorList>
            <consortium name="The Broad Institute Genome Sequencing Platform"/>
            <person name="Birren B."/>
            <person name="Lander E."/>
            <person name="Galagan J."/>
            <person name="Cuomo C."/>
            <person name="Devon K."/>
            <person name="Jaffe D."/>
            <person name="Butler J."/>
            <person name="Alvarez P."/>
            <person name="Gnerre S."/>
            <person name="Grabherr M."/>
            <person name="Kleber M."/>
            <person name="Mauceli E."/>
            <person name="Brockman W."/>
            <person name="Young S."/>
            <person name="LaButti K."/>
            <person name="Sykes S."/>
            <person name="DeCaprio D."/>
            <person name="Crawford M."/>
            <person name="Koehrsen M."/>
            <person name="Engels R."/>
            <person name="Montgomery P."/>
            <person name="Pearson M."/>
            <person name="Howarth C."/>
            <person name="Larson L."/>
            <person name="White J."/>
            <person name="O'Leary S."/>
            <person name="Kodira C."/>
            <person name="Zeng Q."/>
            <person name="Yandava C."/>
            <person name="Alvarado L."/>
            <person name="Longcore J."/>
            <person name="James T."/>
        </authorList>
    </citation>
    <scope>NUCLEOTIDE SEQUENCE [LARGE SCALE GENOMIC DNA]</scope>
    <source>
        <strain evidence="10 11">JEL423</strain>
    </source>
</reference>
<dbReference type="InterPro" id="IPR005576">
    <property type="entry name" value="Rpb7-like_N"/>
</dbReference>
<dbReference type="InterPro" id="IPR036898">
    <property type="entry name" value="RNA_pol_Rpb7-like_N_sf"/>
</dbReference>
<evidence type="ECO:0000313" key="11">
    <source>
        <dbReference type="Proteomes" id="UP000077115"/>
    </source>
</evidence>
<evidence type="ECO:0000256" key="3">
    <source>
        <dbReference type="ARBA" id="ARBA00022478"/>
    </source>
</evidence>
<name>A0A177WU78_BATDL</name>
<evidence type="ECO:0000259" key="9">
    <source>
        <dbReference type="Pfam" id="PF17875"/>
    </source>
</evidence>
<dbReference type="eggNOG" id="KOG4134">
    <property type="taxonomic scope" value="Eukaryota"/>
</dbReference>
<feature type="domain" description="RPA43 OB" evidence="9">
    <location>
        <begin position="151"/>
        <end position="195"/>
    </location>
</feature>
<evidence type="ECO:0000256" key="5">
    <source>
        <dbReference type="ARBA" id="ARBA00023163"/>
    </source>
</evidence>
<dbReference type="InterPro" id="IPR045113">
    <property type="entry name" value="Rpb7-like"/>
</dbReference>
<dbReference type="EMBL" id="DS022309">
    <property type="protein sequence ID" value="OAJ43204.1"/>
    <property type="molecule type" value="Genomic_DNA"/>
</dbReference>
<evidence type="ECO:0000259" key="8">
    <source>
        <dbReference type="Pfam" id="PF03876"/>
    </source>
</evidence>
<reference evidence="10 11" key="2">
    <citation type="submission" date="2016-05" db="EMBL/GenBank/DDBJ databases">
        <title>Lineage-specific infection strategies underlie the spectrum of fungal disease in amphibians.</title>
        <authorList>
            <person name="Cuomo C.A."/>
            <person name="Farrer R.A."/>
            <person name="James T."/>
            <person name="Longcore J."/>
            <person name="Birren B."/>
        </authorList>
    </citation>
    <scope>NUCLEOTIDE SEQUENCE [LARGE SCALE GENOMIC DNA]</scope>
    <source>
        <strain evidence="10 11">JEL423</strain>
    </source>
</reference>
<evidence type="ECO:0000313" key="10">
    <source>
        <dbReference type="EMBL" id="OAJ43204.1"/>
    </source>
</evidence>
<keyword evidence="3" id="KW-0240">DNA-directed RNA polymerase</keyword>
<feature type="compositionally biased region" description="Basic and acidic residues" evidence="7">
    <location>
        <begin position="298"/>
        <end position="311"/>
    </location>
</feature>
<comment type="similarity">
    <text evidence="2">Belongs to the eukaryotic RPA43 RNA polymerase subunit family.</text>
</comment>
<dbReference type="STRING" id="403673.A0A177WU78"/>
<dbReference type="Pfam" id="PF17875">
    <property type="entry name" value="RPA43_OB"/>
    <property type="match status" value="1"/>
</dbReference>
<evidence type="ECO:0000256" key="2">
    <source>
        <dbReference type="ARBA" id="ARBA00005930"/>
    </source>
</evidence>
<keyword evidence="5" id="KW-0804">Transcription</keyword>
<dbReference type="GO" id="GO:0005736">
    <property type="term" value="C:RNA polymerase I complex"/>
    <property type="evidence" value="ECO:0007669"/>
    <property type="project" value="TreeGrafter"/>
</dbReference>
<protein>
    <submittedName>
        <fullName evidence="10">Uncharacterized protein</fullName>
    </submittedName>
</protein>
<gene>
    <name evidence="10" type="ORF">BDEG_26580</name>
</gene>
<feature type="domain" description="RNA polymerase Rpb7-like N-terminal" evidence="8">
    <location>
        <begin position="83"/>
        <end position="136"/>
    </location>
</feature>
<dbReference type="GO" id="GO:0006352">
    <property type="term" value="P:DNA-templated transcription initiation"/>
    <property type="evidence" value="ECO:0007669"/>
    <property type="project" value="InterPro"/>
</dbReference>
<feature type="region of interest" description="Disordered" evidence="7">
    <location>
        <begin position="298"/>
        <end position="368"/>
    </location>
</feature>
<evidence type="ECO:0000256" key="1">
    <source>
        <dbReference type="ARBA" id="ARBA00004604"/>
    </source>
</evidence>
<dbReference type="AlphaFoldDB" id="A0A177WU78"/>
<keyword evidence="6" id="KW-0539">Nucleus</keyword>
<dbReference type="InterPro" id="IPR041178">
    <property type="entry name" value="RPA43_OB"/>
</dbReference>
<organism evidence="10 11">
    <name type="scientific">Batrachochytrium dendrobatidis (strain JEL423)</name>
    <dbReference type="NCBI Taxonomy" id="403673"/>
    <lineage>
        <taxon>Eukaryota</taxon>
        <taxon>Fungi</taxon>
        <taxon>Fungi incertae sedis</taxon>
        <taxon>Chytridiomycota</taxon>
        <taxon>Chytridiomycota incertae sedis</taxon>
        <taxon>Chytridiomycetes</taxon>
        <taxon>Rhizophydiales</taxon>
        <taxon>Rhizophydiales incertae sedis</taxon>
        <taxon>Batrachochytrium</taxon>
    </lineage>
</organism>
<dbReference type="PANTHER" id="PTHR12709">
    <property type="entry name" value="DNA-DIRECTED RNA POLYMERASE II, III"/>
    <property type="match status" value="1"/>
</dbReference>
<dbReference type="PANTHER" id="PTHR12709:SF5">
    <property type="entry name" value="DNA-DIRECTED RNA POLYMERASE I SUBUNIT RPA43"/>
    <property type="match status" value="1"/>
</dbReference>
<accession>A0A177WU78</accession>
<dbReference type="Gene3D" id="2.40.50.1060">
    <property type="match status" value="1"/>
</dbReference>
<dbReference type="Pfam" id="PF03876">
    <property type="entry name" value="SHS2_Rpb7-N"/>
    <property type="match status" value="1"/>
</dbReference>
<evidence type="ECO:0000256" key="4">
    <source>
        <dbReference type="ARBA" id="ARBA00022553"/>
    </source>
</evidence>
<dbReference type="Gene3D" id="3.30.1490.120">
    <property type="entry name" value="RNA polymerase Rpb7-like, N-terminal domain"/>
    <property type="match status" value="1"/>
</dbReference>
<evidence type="ECO:0000256" key="7">
    <source>
        <dbReference type="SAM" id="MobiDB-lite"/>
    </source>
</evidence>
<dbReference type="OrthoDB" id="10250504at2759"/>
<comment type="subcellular location">
    <subcellularLocation>
        <location evidence="1">Nucleus</location>
        <location evidence="1">Nucleolus</location>
    </subcellularLocation>
</comment>
<dbReference type="Proteomes" id="UP000077115">
    <property type="component" value="Unassembled WGS sequence"/>
</dbReference>
<evidence type="ECO:0000256" key="6">
    <source>
        <dbReference type="ARBA" id="ARBA00023242"/>
    </source>
</evidence>
<dbReference type="VEuPathDB" id="FungiDB:BDEG_26580"/>
<proteinExistence type="inferred from homology"/>
<dbReference type="GO" id="GO:0006362">
    <property type="term" value="P:transcription elongation by RNA polymerase I"/>
    <property type="evidence" value="ECO:0007669"/>
    <property type="project" value="TreeGrafter"/>
</dbReference>
<sequence length="368" mass="40352">MPIDSKSMVQKSLKHMEKVGALSAETKKGSLDAHTESKPSASEAVQSAFDSLMHSAAIHTITKEQSTPFLESPFVQIQAQVRICISPSFITTPLEGVKNYLNTFIMRYIAELDGVVLAYENVKLVTKNGHIMNESPFIFFNAQAKFTLFSPKVGSILYGVVNKVSPDHIGLLVYGVFNTSIPSSHICNKKFSWDAEGYAWKFESAIDHSTMFIATNSIIKFSVDSLITANKMLAISGSLTSHPTDTGVIDSTGLPMPTVLQPVEFGNDMTGVETVQPTHFVFNDEVDEPVEECIKDHDTPTHHEIDTKEQSIDISVQPAKPKTIKSSSSKRKRDNKLESTLSTTPKKKSKNTNVAHTSDDKLLNSAAG</sequence>
<keyword evidence="4" id="KW-0597">Phosphoprotein</keyword>